<accession>A0A9P4V1H2</accession>
<evidence type="ECO:0000313" key="7">
    <source>
        <dbReference type="Proteomes" id="UP000799444"/>
    </source>
</evidence>
<evidence type="ECO:0000313" key="6">
    <source>
        <dbReference type="EMBL" id="KAF2736347.1"/>
    </source>
</evidence>
<keyword evidence="3 5" id="KW-1133">Transmembrane helix</keyword>
<feature type="transmembrane region" description="Helical" evidence="5">
    <location>
        <begin position="119"/>
        <end position="143"/>
    </location>
</feature>
<dbReference type="PANTHER" id="PTHR31465">
    <property type="entry name" value="PROTEIN RTA1-RELATED"/>
    <property type="match status" value="1"/>
</dbReference>
<evidence type="ECO:0000256" key="4">
    <source>
        <dbReference type="ARBA" id="ARBA00023136"/>
    </source>
</evidence>
<name>A0A9P4V1H2_9PLEO</name>
<feature type="transmembrane region" description="Helical" evidence="5">
    <location>
        <begin position="155"/>
        <end position="180"/>
    </location>
</feature>
<dbReference type="OrthoDB" id="3358017at2759"/>
<dbReference type="AlphaFoldDB" id="A0A9P4V1H2"/>
<sequence length="229" mass="25378">MPESGSVKNELWHYTPSIIGGIIGAAVFAVLLCLHAYRLVRNKTWFCTPFVVGGLFEVIGYAARAVAHNDTDSLTPYIIQSLLILIAPILFAASIYMVLGRLMLRTDSASLSLIRPQWVTRIFVAGDIWCFMIQSGGAGILAKADTPNDVNRGEIIILGGLILQILIFAVFIVVASIWHFRLSASGADEMQRGVIPWRRYIALLYVASSCITVRNIYRVIEYGMGNVRW</sequence>
<dbReference type="GO" id="GO:0016020">
    <property type="term" value="C:membrane"/>
    <property type="evidence" value="ECO:0007669"/>
    <property type="project" value="UniProtKB-SubCell"/>
</dbReference>
<feature type="transmembrane region" description="Helical" evidence="5">
    <location>
        <begin position="78"/>
        <end position="99"/>
    </location>
</feature>
<dbReference type="EMBL" id="ML996126">
    <property type="protein sequence ID" value="KAF2736347.1"/>
    <property type="molecule type" value="Genomic_DNA"/>
</dbReference>
<evidence type="ECO:0008006" key="8">
    <source>
        <dbReference type="Google" id="ProtNLM"/>
    </source>
</evidence>
<reference evidence="6" key="1">
    <citation type="journal article" date="2020" name="Stud. Mycol.">
        <title>101 Dothideomycetes genomes: a test case for predicting lifestyles and emergence of pathogens.</title>
        <authorList>
            <person name="Haridas S."/>
            <person name="Albert R."/>
            <person name="Binder M."/>
            <person name="Bloem J."/>
            <person name="Labutti K."/>
            <person name="Salamov A."/>
            <person name="Andreopoulos B."/>
            <person name="Baker S."/>
            <person name="Barry K."/>
            <person name="Bills G."/>
            <person name="Bluhm B."/>
            <person name="Cannon C."/>
            <person name="Castanera R."/>
            <person name="Culley D."/>
            <person name="Daum C."/>
            <person name="Ezra D."/>
            <person name="Gonzalez J."/>
            <person name="Henrissat B."/>
            <person name="Kuo A."/>
            <person name="Liang C."/>
            <person name="Lipzen A."/>
            <person name="Lutzoni F."/>
            <person name="Magnuson J."/>
            <person name="Mondo S."/>
            <person name="Nolan M."/>
            <person name="Ohm R."/>
            <person name="Pangilinan J."/>
            <person name="Park H.-J."/>
            <person name="Ramirez L."/>
            <person name="Alfaro M."/>
            <person name="Sun H."/>
            <person name="Tritt A."/>
            <person name="Yoshinaga Y."/>
            <person name="Zwiers L.-H."/>
            <person name="Turgeon B."/>
            <person name="Goodwin S."/>
            <person name="Spatafora J."/>
            <person name="Crous P."/>
            <person name="Grigoriev I."/>
        </authorList>
    </citation>
    <scope>NUCLEOTIDE SEQUENCE</scope>
    <source>
        <strain evidence="6">CBS 125425</strain>
    </source>
</reference>
<comment type="subcellular location">
    <subcellularLocation>
        <location evidence="1">Membrane</location>
        <topology evidence="1">Multi-pass membrane protein</topology>
    </subcellularLocation>
</comment>
<dbReference type="InterPro" id="IPR007568">
    <property type="entry name" value="RTA1"/>
</dbReference>
<evidence type="ECO:0000256" key="5">
    <source>
        <dbReference type="SAM" id="Phobius"/>
    </source>
</evidence>
<protein>
    <recommendedName>
        <fullName evidence="8">RTA1 like protein</fullName>
    </recommendedName>
</protein>
<comment type="caution">
    <text evidence="6">The sequence shown here is derived from an EMBL/GenBank/DDBJ whole genome shotgun (WGS) entry which is preliminary data.</text>
</comment>
<evidence type="ECO:0000256" key="2">
    <source>
        <dbReference type="ARBA" id="ARBA00022692"/>
    </source>
</evidence>
<evidence type="ECO:0000256" key="3">
    <source>
        <dbReference type="ARBA" id="ARBA00022989"/>
    </source>
</evidence>
<dbReference type="Pfam" id="PF04479">
    <property type="entry name" value="RTA1"/>
    <property type="match status" value="1"/>
</dbReference>
<proteinExistence type="predicted"/>
<dbReference type="Proteomes" id="UP000799444">
    <property type="component" value="Unassembled WGS sequence"/>
</dbReference>
<keyword evidence="4 5" id="KW-0472">Membrane</keyword>
<organism evidence="6 7">
    <name type="scientific">Polyplosphaeria fusca</name>
    <dbReference type="NCBI Taxonomy" id="682080"/>
    <lineage>
        <taxon>Eukaryota</taxon>
        <taxon>Fungi</taxon>
        <taxon>Dikarya</taxon>
        <taxon>Ascomycota</taxon>
        <taxon>Pezizomycotina</taxon>
        <taxon>Dothideomycetes</taxon>
        <taxon>Pleosporomycetidae</taxon>
        <taxon>Pleosporales</taxon>
        <taxon>Tetraplosphaeriaceae</taxon>
        <taxon>Polyplosphaeria</taxon>
    </lineage>
</organism>
<feature type="transmembrane region" description="Helical" evidence="5">
    <location>
        <begin position="46"/>
        <end position="66"/>
    </location>
</feature>
<feature type="transmembrane region" description="Helical" evidence="5">
    <location>
        <begin position="12"/>
        <end position="34"/>
    </location>
</feature>
<gene>
    <name evidence="6" type="ORF">EJ04DRAFT_171143</name>
</gene>
<evidence type="ECO:0000256" key="1">
    <source>
        <dbReference type="ARBA" id="ARBA00004141"/>
    </source>
</evidence>
<keyword evidence="2 5" id="KW-0812">Transmembrane</keyword>
<keyword evidence="7" id="KW-1185">Reference proteome</keyword>
<dbReference type="PANTHER" id="PTHR31465:SF35">
    <property type="entry name" value="RTA1 DOMAIN PROTEIN-RELATED"/>
    <property type="match status" value="1"/>
</dbReference>